<evidence type="ECO:0000313" key="3">
    <source>
        <dbReference type="EMBL" id="CAJ0778385.1"/>
    </source>
</evidence>
<dbReference type="EMBL" id="CATZAZ010000001">
    <property type="protein sequence ID" value="CAJ0778385.1"/>
    <property type="molecule type" value="Genomic_DNA"/>
</dbReference>
<feature type="chain" id="PRO_5042105888" evidence="1">
    <location>
        <begin position="35"/>
        <end position="261"/>
    </location>
</feature>
<proteinExistence type="predicted"/>
<sequence>MHQPFSSSVRARLRRTARWLALIASAAIAGPALAQGGPPMVTDDPETPGDGHWEVNLGSIATRTHGRLEVAAPDADINYGWGDHIQLKADIPWTFVRDDGQRWKSGLGTGNFGVKWRFIDQEQAGFSVSTYPQYSHSMLDGSTRRGIASDGHEFFLPLELATDVGGFGVSTEVGRNFVSGGGDSQWIAGIVAGHACGEGRECIAEVRRTQAPGVHHTLLNLGMHWKINDTYTLLGAVGREFGAPAEDGQQLLVYLGLQITR</sequence>
<feature type="signal peptide" evidence="1">
    <location>
        <begin position="1"/>
        <end position="34"/>
    </location>
</feature>
<dbReference type="EMBL" id="CATZAR010000001">
    <property type="protein sequence ID" value="CAJ0777252.1"/>
    <property type="molecule type" value="Genomic_DNA"/>
</dbReference>
<evidence type="ECO:0000313" key="4">
    <source>
        <dbReference type="Proteomes" id="UP001189756"/>
    </source>
</evidence>
<gene>
    <name evidence="2" type="ORF">LMG18095_00275</name>
    <name evidence="3" type="ORF">R77560_00400</name>
</gene>
<accession>A0AAD2BN80</accession>
<dbReference type="Proteomes" id="UP001189773">
    <property type="component" value="Unassembled WGS sequence"/>
</dbReference>
<keyword evidence="1" id="KW-0732">Signal</keyword>
<organism evidence="3 4">
    <name type="scientific">Ralstonia thomasii</name>
    <dbReference type="NCBI Taxonomy" id="3058596"/>
    <lineage>
        <taxon>Bacteria</taxon>
        <taxon>Pseudomonadati</taxon>
        <taxon>Pseudomonadota</taxon>
        <taxon>Betaproteobacteria</taxon>
        <taxon>Burkholderiales</taxon>
        <taxon>Burkholderiaceae</taxon>
        <taxon>Ralstonia</taxon>
    </lineage>
</organism>
<protein>
    <submittedName>
        <fullName evidence="3">Uncharacterized protein</fullName>
    </submittedName>
</protein>
<name>A0AAD2BN80_9RALS</name>
<keyword evidence="5" id="KW-1185">Reference proteome</keyword>
<evidence type="ECO:0000313" key="2">
    <source>
        <dbReference type="EMBL" id="CAJ0777252.1"/>
    </source>
</evidence>
<dbReference type="AlphaFoldDB" id="A0AAD2BN80"/>
<evidence type="ECO:0000256" key="1">
    <source>
        <dbReference type="SAM" id="SignalP"/>
    </source>
</evidence>
<evidence type="ECO:0000313" key="5">
    <source>
        <dbReference type="Proteomes" id="UP001189773"/>
    </source>
</evidence>
<dbReference type="Proteomes" id="UP001189756">
    <property type="component" value="Unassembled WGS sequence"/>
</dbReference>
<comment type="caution">
    <text evidence="3">The sequence shown here is derived from an EMBL/GenBank/DDBJ whole genome shotgun (WGS) entry which is preliminary data.</text>
</comment>
<reference evidence="3 5" key="1">
    <citation type="submission" date="2023-07" db="EMBL/GenBank/DDBJ databases">
        <authorList>
            <person name="Peeters C."/>
        </authorList>
    </citation>
    <scope>NUCLEOTIDE SEQUENCE</scope>
    <source>
        <strain evidence="2 5">LMG 18095</strain>
        <strain evidence="3">R-77560</strain>
    </source>
</reference>